<proteinExistence type="predicted"/>
<dbReference type="STRING" id="1238424.J07HQW1_02916"/>
<organism evidence="2 3">
    <name type="scientific">Haloquadratum walsbyi J07HQW1</name>
    <dbReference type="NCBI Taxonomy" id="1238424"/>
    <lineage>
        <taxon>Archaea</taxon>
        <taxon>Methanobacteriati</taxon>
        <taxon>Methanobacteriota</taxon>
        <taxon>Stenosarchaea group</taxon>
        <taxon>Halobacteria</taxon>
        <taxon>Halobacteriales</taxon>
        <taxon>Haloferacaceae</taxon>
        <taxon>Haloquadratum</taxon>
    </lineage>
</organism>
<evidence type="ECO:0000313" key="2">
    <source>
        <dbReference type="EMBL" id="ERG92867.1"/>
    </source>
</evidence>
<sequence length="117" mass="12791">MSVSVRPRWNQGVPVWESHNKHRALLTNASNSESGKTDRSSYDTNNTTSSLQLKRGTPGMGLALPRDCSVTGHIPIPTVSWAWAWAWESANPNPNLNTNLTLPLTTRRSGAVGFLPP</sequence>
<gene>
    <name evidence="2" type="ORF">J07HQW1_02916</name>
</gene>
<accession>U1PGY5</accession>
<dbReference type="AlphaFoldDB" id="U1PGY5"/>
<reference evidence="2 3" key="1">
    <citation type="journal article" date="2013" name="PLoS ONE">
        <title>Assembly-driven community genomics of a hypersaline microbial ecosystem.</title>
        <authorList>
            <person name="Podell S."/>
            <person name="Ugalde J.A."/>
            <person name="Narasingarao P."/>
            <person name="Banfield J.F."/>
            <person name="Heidelberg K.B."/>
            <person name="Allen E.E."/>
        </authorList>
    </citation>
    <scope>NUCLEOTIDE SEQUENCE [LARGE SCALE GENOMIC DNA]</scope>
    <source>
        <strain evidence="3">J07HQW1</strain>
    </source>
</reference>
<dbReference type="Proteomes" id="UP000030649">
    <property type="component" value="Unassembled WGS sequence"/>
</dbReference>
<feature type="compositionally biased region" description="Polar residues" evidence="1">
    <location>
        <begin position="42"/>
        <end position="52"/>
    </location>
</feature>
<dbReference type="HOGENOM" id="CLU_2079384_0_0_2"/>
<evidence type="ECO:0000313" key="3">
    <source>
        <dbReference type="Proteomes" id="UP000030649"/>
    </source>
</evidence>
<feature type="region of interest" description="Disordered" evidence="1">
    <location>
        <begin position="16"/>
        <end position="58"/>
    </location>
</feature>
<protein>
    <submittedName>
        <fullName evidence="2">Uncharacterized protein</fullName>
    </submittedName>
</protein>
<dbReference type="EMBL" id="KE356560">
    <property type="protein sequence ID" value="ERG92867.1"/>
    <property type="molecule type" value="Genomic_DNA"/>
</dbReference>
<name>U1PGY5_9EURY</name>
<evidence type="ECO:0000256" key="1">
    <source>
        <dbReference type="SAM" id="MobiDB-lite"/>
    </source>
</evidence>